<feature type="domain" description="Hydantoinase A/oxoprolinase" evidence="1">
    <location>
        <begin position="247"/>
        <end position="550"/>
    </location>
</feature>
<evidence type="ECO:0000313" key="4">
    <source>
        <dbReference type="EMBL" id="VVM07966.1"/>
    </source>
</evidence>
<dbReference type="PANTHER" id="PTHR11365:SF23">
    <property type="entry name" value="HYPOTHETICAL 5-OXOPROLINASE (EUROFUNG)-RELATED"/>
    <property type="match status" value="1"/>
</dbReference>
<proteinExistence type="predicted"/>
<evidence type="ECO:0000259" key="3">
    <source>
        <dbReference type="Pfam" id="PF19278"/>
    </source>
</evidence>
<sequence length="736" mass="80286">MFVRNFYRKIERMAKPRVAEGASSASCDGPERLATRSRAELISVPAGEESGPPLRIGVDTGGTFTDFVAVREGRLFCLKLPSTPHAPEEALLEGVRLLLQGCTCGRIEVVHGTTVGTNVILERKGARTALLTTEGFEDLIEIGRQNRPKLYELGPSKPAPLVPPEWRFGVPERVGVRGEILRPLDATTVLAIKKRLREEGVESVAVVYLFSFANPRHEEETGALLEDLASPVSLSCRILPEYREYERTSTTVLNAYIAPIVRRYLARAAERLKELAELARSKKPQEVSLWIMRSNGGALSAKQAAEQPIQTALSGPAGGVVAAAAWGRLLGFPQLLALDMGGTSTDVSLVGEAELPSRGGRIGGFPIGIPILPIQTVAAGGGSIARVDAGGALRVGPESAGADPGPVCYGRGEEITVTDAHLLLGRFGPGGLLGGRMRLDGARAREFFSRFVDRHLAPLRAFETEEEGPVERLAQGILDVINVRMARAIQLVSAESGKDPRDFPLLAYGGAGGLHACDLADALEIPRAVVPRDPGLFSALGDLFSDFVRDYVETLLLPEEQTEEQELQRIFGRLAAQAEDELAAEGFAKDERAFSLLLDMRYVGQGFELTVPYGEGHVEQFHRLHELKYGYADWGKKTEIVSLRVEARGILRKPLLLPEEEAGPDPAAASLLFEREVWFSGERRSARFYQRESLQPGNRIEGPAVILEYSGTTVVPPSWRARVDRYRSLLLTRREK</sequence>
<dbReference type="InterPro" id="IPR008040">
    <property type="entry name" value="Hydant_A_N"/>
</dbReference>
<dbReference type="EC" id="3.5.2.14" evidence="4"/>
<protein>
    <submittedName>
        <fullName evidence="4">N-methylhydantoinase A</fullName>
        <ecNumber evidence="4">3.5.2.14</ecNumber>
    </submittedName>
</protein>
<dbReference type="Pfam" id="PF19278">
    <property type="entry name" value="Hydant_A_C"/>
    <property type="match status" value="1"/>
</dbReference>
<evidence type="ECO:0000259" key="2">
    <source>
        <dbReference type="Pfam" id="PF05378"/>
    </source>
</evidence>
<keyword evidence="4" id="KW-0378">Hydrolase</keyword>
<accession>A0A5E6MQM1</accession>
<feature type="domain" description="Hydantoinase/oxoprolinase N-terminal" evidence="2">
    <location>
        <begin position="55"/>
        <end position="226"/>
    </location>
</feature>
<dbReference type="InterPro" id="IPR002821">
    <property type="entry name" value="Hydantoinase_A"/>
</dbReference>
<feature type="domain" description="Acetophenone carboxylase-like C-terminal" evidence="3">
    <location>
        <begin position="561"/>
        <end position="730"/>
    </location>
</feature>
<dbReference type="AlphaFoldDB" id="A0A5E6MQM1"/>
<dbReference type="InterPro" id="IPR049517">
    <property type="entry name" value="ACX-like_C"/>
</dbReference>
<comment type="caution">
    <text evidence="4">The sequence shown here is derived from an EMBL/GenBank/DDBJ whole genome shotgun (WGS) entry which is preliminary data.</text>
</comment>
<dbReference type="PANTHER" id="PTHR11365">
    <property type="entry name" value="5-OXOPROLINASE RELATED"/>
    <property type="match status" value="1"/>
</dbReference>
<organism evidence="4 5">
    <name type="scientific">Methylacidimicrobium cyclopophantes</name>
    <dbReference type="NCBI Taxonomy" id="1041766"/>
    <lineage>
        <taxon>Bacteria</taxon>
        <taxon>Pseudomonadati</taxon>
        <taxon>Verrucomicrobiota</taxon>
        <taxon>Methylacidimicrobium</taxon>
    </lineage>
</organism>
<dbReference type="GO" id="GO:0005829">
    <property type="term" value="C:cytosol"/>
    <property type="evidence" value="ECO:0007669"/>
    <property type="project" value="TreeGrafter"/>
</dbReference>
<dbReference type="Pfam" id="PF05378">
    <property type="entry name" value="Hydant_A_N"/>
    <property type="match status" value="1"/>
</dbReference>
<dbReference type="Pfam" id="PF01968">
    <property type="entry name" value="Hydantoinase_A"/>
    <property type="match status" value="1"/>
</dbReference>
<dbReference type="GO" id="GO:0006749">
    <property type="term" value="P:glutathione metabolic process"/>
    <property type="evidence" value="ECO:0007669"/>
    <property type="project" value="TreeGrafter"/>
</dbReference>
<dbReference type="InterPro" id="IPR045079">
    <property type="entry name" value="Oxoprolinase-like"/>
</dbReference>
<name>A0A5E6MQM1_9BACT</name>
<keyword evidence="5" id="KW-1185">Reference proteome</keyword>
<dbReference type="EMBL" id="CABFUZ020000215">
    <property type="protein sequence ID" value="VVM07966.1"/>
    <property type="molecule type" value="Genomic_DNA"/>
</dbReference>
<evidence type="ECO:0000313" key="5">
    <source>
        <dbReference type="Proteomes" id="UP000381693"/>
    </source>
</evidence>
<dbReference type="Proteomes" id="UP000381693">
    <property type="component" value="Unassembled WGS sequence"/>
</dbReference>
<dbReference type="GO" id="GO:0017168">
    <property type="term" value="F:5-oxoprolinase (ATP-hydrolyzing) activity"/>
    <property type="evidence" value="ECO:0007669"/>
    <property type="project" value="TreeGrafter"/>
</dbReference>
<gene>
    <name evidence="4" type="primary">hyuA</name>
    <name evidence="4" type="ORF">MAMC_01921</name>
</gene>
<reference evidence="4" key="1">
    <citation type="submission" date="2019-09" db="EMBL/GenBank/DDBJ databases">
        <authorList>
            <person name="Cremers G."/>
        </authorList>
    </citation>
    <scope>NUCLEOTIDE SEQUENCE [LARGE SCALE GENOMIC DNA]</scope>
    <source>
        <strain evidence="4">3B</strain>
    </source>
</reference>
<dbReference type="GO" id="GO:0047423">
    <property type="term" value="F:N-methylhydantoinase (ATP-hydrolyzing) activity"/>
    <property type="evidence" value="ECO:0007669"/>
    <property type="project" value="UniProtKB-EC"/>
</dbReference>
<evidence type="ECO:0000259" key="1">
    <source>
        <dbReference type="Pfam" id="PF01968"/>
    </source>
</evidence>